<name>A0A0M2KFB6_9GAMM</name>
<dbReference type="InterPro" id="IPR044925">
    <property type="entry name" value="His-Me_finger_sf"/>
</dbReference>
<keyword evidence="3" id="KW-1185">Reference proteome</keyword>
<dbReference type="STRING" id="65700.SY86_09715"/>
<dbReference type="SUPFAM" id="SSF54060">
    <property type="entry name" value="His-Me finger endonucleases"/>
    <property type="match status" value="1"/>
</dbReference>
<dbReference type="PATRIC" id="fig|65700.7.peg.2444"/>
<dbReference type="Pfam" id="PF13392">
    <property type="entry name" value="HNH_3"/>
    <property type="match status" value="1"/>
</dbReference>
<dbReference type="EMBL" id="JXNU01000003">
    <property type="protein sequence ID" value="KKF35641.1"/>
    <property type="molecule type" value="Genomic_DNA"/>
</dbReference>
<protein>
    <recommendedName>
        <fullName evidence="1">HNH nuclease domain-containing protein</fullName>
    </recommendedName>
</protein>
<accession>A0A0M2KFB6</accession>
<sequence length="199" mass="22549">MAHKYSEIELNWVKWHAALERQELADKFNERFGTELTAGQLSSLRKRKGWLTGRDGRFKKGQAKVPGSGAKTPNATSFKKGNRPANYVPVGTEITDGDGYRRVKVGDPNEWEFVHLRVWEQHNGPIPPGMVIRFLDGDRQNLDPANLVKVSKAEHIHLNRREYNAAPADVKPVLFNLSKLEVKLFEVQRNGDPKEKAPS</sequence>
<evidence type="ECO:0000313" key="3">
    <source>
        <dbReference type="Proteomes" id="UP000033924"/>
    </source>
</evidence>
<dbReference type="RefSeq" id="WP_016192913.1">
    <property type="nucleotide sequence ID" value="NZ_CP089932.1"/>
</dbReference>
<dbReference type="InterPro" id="IPR003615">
    <property type="entry name" value="HNH_nuc"/>
</dbReference>
<reference evidence="2 3" key="1">
    <citation type="submission" date="2015-01" db="EMBL/GenBank/DDBJ databases">
        <title>Erwinia tracheiphila.</title>
        <authorList>
            <person name="Shapiro L.R."/>
        </authorList>
    </citation>
    <scope>NUCLEOTIDE SEQUENCE [LARGE SCALE GENOMIC DNA]</scope>
    <source>
        <strain evidence="2 3">BuffGH</strain>
    </source>
</reference>
<dbReference type="Proteomes" id="UP000033924">
    <property type="component" value="Unassembled WGS sequence"/>
</dbReference>
<dbReference type="Gene3D" id="3.90.75.20">
    <property type="match status" value="1"/>
</dbReference>
<feature type="domain" description="HNH nuclease" evidence="1">
    <location>
        <begin position="113"/>
        <end position="155"/>
    </location>
</feature>
<organism evidence="2 3">
    <name type="scientific">Erwinia tracheiphila</name>
    <dbReference type="NCBI Taxonomy" id="65700"/>
    <lineage>
        <taxon>Bacteria</taxon>
        <taxon>Pseudomonadati</taxon>
        <taxon>Pseudomonadota</taxon>
        <taxon>Gammaproteobacteria</taxon>
        <taxon>Enterobacterales</taxon>
        <taxon>Erwiniaceae</taxon>
        <taxon>Erwinia</taxon>
    </lineage>
</organism>
<evidence type="ECO:0000259" key="1">
    <source>
        <dbReference type="Pfam" id="PF13392"/>
    </source>
</evidence>
<comment type="caution">
    <text evidence="2">The sequence shown here is derived from an EMBL/GenBank/DDBJ whole genome shotgun (WGS) entry which is preliminary data.</text>
</comment>
<evidence type="ECO:0000313" key="2">
    <source>
        <dbReference type="EMBL" id="KKF35641.1"/>
    </source>
</evidence>
<proteinExistence type="predicted"/>
<dbReference type="AlphaFoldDB" id="A0A0M2KFB6"/>
<gene>
    <name evidence="2" type="ORF">SY86_09715</name>
</gene>